<accession>A0A8J5XXK0</accession>
<dbReference type="AlphaFoldDB" id="A0A8J5XXK0"/>
<dbReference type="Gene3D" id="1.10.287.1060">
    <property type="entry name" value="ESAT-6-like"/>
    <property type="match status" value="1"/>
</dbReference>
<dbReference type="OrthoDB" id="5592979at2759"/>
<comment type="caution">
    <text evidence="6">The sequence shown here is derived from an EMBL/GenBank/DDBJ whole genome shotgun (WGS) entry which is preliminary data.</text>
</comment>
<evidence type="ECO:0000313" key="6">
    <source>
        <dbReference type="EMBL" id="KAG8470592.1"/>
    </source>
</evidence>
<organism evidence="6 7">
    <name type="scientific">Diacronema lutheri</name>
    <name type="common">Unicellular marine alga</name>
    <name type="synonym">Monochrysis lutheri</name>
    <dbReference type="NCBI Taxonomy" id="2081491"/>
    <lineage>
        <taxon>Eukaryota</taxon>
        <taxon>Haptista</taxon>
        <taxon>Haptophyta</taxon>
        <taxon>Pavlovophyceae</taxon>
        <taxon>Pavlovales</taxon>
        <taxon>Pavlovaceae</taxon>
        <taxon>Diacronema</taxon>
    </lineage>
</organism>
<comment type="subcellular location">
    <subcellularLocation>
        <location evidence="1">Endosome</location>
    </subcellularLocation>
</comment>
<evidence type="ECO:0000256" key="5">
    <source>
        <dbReference type="SAM" id="MobiDB-lite"/>
    </source>
</evidence>
<dbReference type="GO" id="GO:0006900">
    <property type="term" value="P:vesicle budding from membrane"/>
    <property type="evidence" value="ECO:0007669"/>
    <property type="project" value="TreeGrafter"/>
</dbReference>
<comment type="similarity">
    <text evidence="2">Belongs to the SNF7 family.</text>
</comment>
<evidence type="ECO:0000256" key="1">
    <source>
        <dbReference type="ARBA" id="ARBA00004177"/>
    </source>
</evidence>
<dbReference type="GO" id="GO:0032511">
    <property type="term" value="P:late endosome to vacuole transport via multivesicular body sorting pathway"/>
    <property type="evidence" value="ECO:0007669"/>
    <property type="project" value="TreeGrafter"/>
</dbReference>
<keyword evidence="7" id="KW-1185">Reference proteome</keyword>
<evidence type="ECO:0000256" key="2">
    <source>
        <dbReference type="ARBA" id="ARBA00006190"/>
    </source>
</evidence>
<dbReference type="InterPro" id="IPR005024">
    <property type="entry name" value="Snf7_fam"/>
</dbReference>
<feature type="coiled-coil region" evidence="4">
    <location>
        <begin position="80"/>
        <end position="146"/>
    </location>
</feature>
<feature type="region of interest" description="Disordered" evidence="5">
    <location>
        <begin position="192"/>
        <end position="238"/>
    </location>
</feature>
<protein>
    <submittedName>
        <fullName evidence="6">Uncharacterized protein</fullName>
    </submittedName>
</protein>
<dbReference type="PANTHER" id="PTHR22761">
    <property type="entry name" value="CHARGED MULTIVESICULAR BODY PROTEIN"/>
    <property type="match status" value="1"/>
</dbReference>
<feature type="compositionally biased region" description="Basic and acidic residues" evidence="5">
    <location>
        <begin position="222"/>
        <end position="238"/>
    </location>
</feature>
<name>A0A8J5XXK0_DIALT</name>
<dbReference type="GO" id="GO:0009898">
    <property type="term" value="C:cytoplasmic side of plasma membrane"/>
    <property type="evidence" value="ECO:0007669"/>
    <property type="project" value="TreeGrafter"/>
</dbReference>
<evidence type="ECO:0000256" key="3">
    <source>
        <dbReference type="ARBA" id="ARBA00022753"/>
    </source>
</evidence>
<feature type="compositionally biased region" description="Low complexity" evidence="5">
    <location>
        <begin position="192"/>
        <end position="205"/>
    </location>
</feature>
<dbReference type="GO" id="GO:0005771">
    <property type="term" value="C:multivesicular body"/>
    <property type="evidence" value="ECO:0007669"/>
    <property type="project" value="TreeGrafter"/>
</dbReference>
<dbReference type="Gene3D" id="6.10.250.1710">
    <property type="match status" value="1"/>
</dbReference>
<evidence type="ECO:0000256" key="4">
    <source>
        <dbReference type="SAM" id="Coils"/>
    </source>
</evidence>
<sequence length="238" mass="26531">MNLFGKRKPSGSAPSSGGGALTKDAIARLHDAEEQLTKREEHLTRKAAHELAEAKKFSADKNKRAALTALRRKKLFEVQLEKVSASKMTLEQQRMALEQVNISKVTYDAIDLGKRELERLNKEMGVERVEETMDDLQEQIELQNETADALARPLNAFGIGTDEDELQRELEELEQGVLDEHILKIDATVEQPAAMSAPAAPSAAAERPLPMMPSAPTTKVQETQEERELRELEESMAM</sequence>
<reference evidence="6" key="1">
    <citation type="submission" date="2021-05" db="EMBL/GenBank/DDBJ databases">
        <title>The genome of the haptophyte Pavlova lutheri (Diacronema luteri, Pavlovales) - a model for lipid biosynthesis in eukaryotic algae.</title>
        <authorList>
            <person name="Hulatt C.J."/>
            <person name="Posewitz M.C."/>
        </authorList>
    </citation>
    <scope>NUCLEOTIDE SEQUENCE</scope>
    <source>
        <strain evidence="6">NIVA-4/92</strain>
    </source>
</reference>
<dbReference type="Pfam" id="PF03357">
    <property type="entry name" value="Snf7"/>
    <property type="match status" value="1"/>
</dbReference>
<proteinExistence type="inferred from homology"/>
<gene>
    <name evidence="6" type="ORF">KFE25_009013</name>
</gene>
<dbReference type="OMA" id="MKQIHGG"/>
<dbReference type="GO" id="GO:0000815">
    <property type="term" value="C:ESCRT III complex"/>
    <property type="evidence" value="ECO:0007669"/>
    <property type="project" value="TreeGrafter"/>
</dbReference>
<evidence type="ECO:0000313" key="7">
    <source>
        <dbReference type="Proteomes" id="UP000751190"/>
    </source>
</evidence>
<keyword evidence="3" id="KW-0967">Endosome</keyword>
<keyword evidence="4" id="KW-0175">Coiled coil</keyword>
<dbReference type="EMBL" id="JAGTXO010000001">
    <property type="protein sequence ID" value="KAG8470592.1"/>
    <property type="molecule type" value="Genomic_DNA"/>
</dbReference>
<dbReference type="Proteomes" id="UP000751190">
    <property type="component" value="Unassembled WGS sequence"/>
</dbReference>
<feature type="region of interest" description="Disordered" evidence="5">
    <location>
        <begin position="1"/>
        <end position="23"/>
    </location>
</feature>
<dbReference type="PANTHER" id="PTHR22761:SF10">
    <property type="entry name" value="GH13992P"/>
    <property type="match status" value="1"/>
</dbReference>